<dbReference type="VEuPathDB" id="AmoebaDB:NfTy_037500"/>
<dbReference type="Proteomes" id="UP000444721">
    <property type="component" value="Unassembled WGS sequence"/>
</dbReference>
<dbReference type="EMBL" id="VFQX01000016">
    <property type="protein sequence ID" value="KAF0980901.1"/>
    <property type="molecule type" value="Genomic_DNA"/>
</dbReference>
<evidence type="ECO:0000313" key="3">
    <source>
        <dbReference type="Proteomes" id="UP000444721"/>
    </source>
</evidence>
<name>A0A6A5C1M2_NAEFO</name>
<dbReference type="VEuPathDB" id="AmoebaDB:FDP41_012689"/>
<protein>
    <submittedName>
        <fullName evidence="2">Uncharacterized protein</fullName>
    </submittedName>
</protein>
<dbReference type="VEuPathDB" id="AmoebaDB:NF0038850"/>
<keyword evidence="3" id="KW-1185">Reference proteome</keyword>
<dbReference type="PANTHER" id="PTHR45982:SF1">
    <property type="entry name" value="REGULATOR OF CHROMOSOME CONDENSATION"/>
    <property type="match status" value="1"/>
</dbReference>
<dbReference type="RefSeq" id="XP_044565614.1">
    <property type="nucleotide sequence ID" value="XM_044703235.1"/>
</dbReference>
<comment type="caution">
    <text evidence="2">The sequence shown here is derived from an EMBL/GenBank/DDBJ whole genome shotgun (WGS) entry which is preliminary data.</text>
</comment>
<proteinExistence type="predicted"/>
<gene>
    <name evidence="2" type="ORF">FDP41_012689</name>
</gene>
<evidence type="ECO:0000256" key="1">
    <source>
        <dbReference type="PROSITE-ProRule" id="PRU00235"/>
    </source>
</evidence>
<accession>A0A6A5C1M2</accession>
<feature type="repeat" description="RCC1" evidence="1">
    <location>
        <begin position="309"/>
        <end position="359"/>
    </location>
</feature>
<dbReference type="OrthoDB" id="5370059at2759"/>
<dbReference type="Pfam" id="PF00415">
    <property type="entry name" value="RCC1"/>
    <property type="match status" value="1"/>
</dbReference>
<dbReference type="InterPro" id="IPR000408">
    <property type="entry name" value="Reg_chr_condens"/>
</dbReference>
<dbReference type="InterPro" id="IPR009091">
    <property type="entry name" value="RCC1/BLIP-II"/>
</dbReference>
<evidence type="ECO:0000313" key="2">
    <source>
        <dbReference type="EMBL" id="KAF0980901.1"/>
    </source>
</evidence>
<dbReference type="PROSITE" id="PS50012">
    <property type="entry name" value="RCC1_3"/>
    <property type="match status" value="1"/>
</dbReference>
<reference evidence="2 3" key="1">
    <citation type="journal article" date="2019" name="Sci. Rep.">
        <title>Nanopore sequencing improves the draft genome of the human pathogenic amoeba Naegleria fowleri.</title>
        <authorList>
            <person name="Liechti N."/>
            <person name="Schurch N."/>
            <person name="Bruggmann R."/>
            <person name="Wittwer M."/>
        </authorList>
    </citation>
    <scope>NUCLEOTIDE SEQUENCE [LARGE SCALE GENOMIC DNA]</scope>
    <source>
        <strain evidence="2 3">ATCC 30894</strain>
    </source>
</reference>
<dbReference type="GeneID" id="68119904"/>
<organism evidence="2 3">
    <name type="scientific">Naegleria fowleri</name>
    <name type="common">Brain eating amoeba</name>
    <dbReference type="NCBI Taxonomy" id="5763"/>
    <lineage>
        <taxon>Eukaryota</taxon>
        <taxon>Discoba</taxon>
        <taxon>Heterolobosea</taxon>
        <taxon>Tetramitia</taxon>
        <taxon>Eutetramitia</taxon>
        <taxon>Vahlkampfiidae</taxon>
        <taxon>Naegleria</taxon>
    </lineage>
</organism>
<dbReference type="InterPro" id="IPR051553">
    <property type="entry name" value="Ran_GTPase-activating"/>
</dbReference>
<dbReference type="Pfam" id="PF13540">
    <property type="entry name" value="RCC1_2"/>
    <property type="match status" value="2"/>
</dbReference>
<dbReference type="Gene3D" id="2.130.10.30">
    <property type="entry name" value="Regulator of chromosome condensation 1/beta-lactamase-inhibitor protein II"/>
    <property type="match status" value="2"/>
</dbReference>
<dbReference type="PROSITE" id="PS00626">
    <property type="entry name" value="RCC1_2"/>
    <property type="match status" value="1"/>
</dbReference>
<dbReference type="AlphaFoldDB" id="A0A6A5C1M2"/>
<dbReference type="SUPFAM" id="SSF50985">
    <property type="entry name" value="RCC1/BLIP-II"/>
    <property type="match status" value="1"/>
</dbReference>
<dbReference type="OMA" id="NINQIEC"/>
<dbReference type="PANTHER" id="PTHR45982">
    <property type="entry name" value="REGULATOR OF CHROMOSOME CONDENSATION"/>
    <property type="match status" value="1"/>
</dbReference>
<sequence length="457" mass="51290">MHSLIALSEEYYTHPPSGLAAHSSSQEECMSPNTPFFTYSNLLSQNLKERNIRVKEIVAGTDRLVFFIAVDGSVYVLGKVDKCTNGMTKDAVEDWKLKNPTKEFLDFPQCIVRGSEKPMEKVIIGFKHTLFLAKDGEIYGCGDNDRKQMNFEGFHISRAFGLRKIVIPNEPTTKFKLACSGCDFSVYITNDGRMFSSGGNYSGQCGIGVYRDVVMTEVDYKAQLERLHAPCTTITNIKATYNTTIFMTADRKLFAFGDNSYGCCGCGEQYQRDNHNIIRVGMSSPEFLKEEIADFSCGLFFVGVITCRNDVYVLGYNNFCQISCNHRTQICTPTKITQFNGIAQSISCGGYHSILLTTDMRVFGTGDTSDYAFFKIGAQYDRFTEINLEPMFGKKKHDRNKKKKTFAISAGISHSVVYTLSTSLSLCFPFMNRVLIAANHLSDVDILFLNEDVDMIM</sequence>